<dbReference type="AlphaFoldDB" id="A0A6A2RMD7"/>
<feature type="domain" description="DUF6242" evidence="3">
    <location>
        <begin position="145"/>
        <end position="498"/>
    </location>
</feature>
<comment type="caution">
    <text evidence="5">The sequence shown here is derived from an EMBL/GenBank/DDBJ whole genome shotgun (WGS) entry which is preliminary data.</text>
</comment>
<dbReference type="EMBL" id="WDCP01000005">
    <property type="protein sequence ID" value="KAB6341047.1"/>
    <property type="molecule type" value="Genomic_DNA"/>
</dbReference>
<gene>
    <name evidence="4" type="ORF">GA424_18910</name>
    <name evidence="5" type="ORF">GAZ43_04125</name>
</gene>
<evidence type="ECO:0000313" key="5">
    <source>
        <dbReference type="EMBL" id="KAB6341047.1"/>
    </source>
</evidence>
<dbReference type="EMBL" id="WDEH01000037">
    <property type="protein sequence ID" value="KAB6134236.1"/>
    <property type="molecule type" value="Genomic_DNA"/>
</dbReference>
<evidence type="ECO:0000259" key="2">
    <source>
        <dbReference type="Pfam" id="PF19755"/>
    </source>
</evidence>
<dbReference type="RefSeq" id="WP_151921568.1">
    <property type="nucleotide sequence ID" value="NZ_JABFCE010000001.1"/>
</dbReference>
<reference evidence="6 7" key="1">
    <citation type="journal article" date="2019" name="Nat. Med.">
        <title>A library of human gut bacterial isolates paired with longitudinal multiomics data enables mechanistic microbiome research.</title>
        <authorList>
            <person name="Poyet M."/>
            <person name="Groussin M."/>
            <person name="Gibbons S.M."/>
            <person name="Avila-Pacheco J."/>
            <person name="Jiang X."/>
            <person name="Kearney S.M."/>
            <person name="Perrotta A.R."/>
            <person name="Berdy B."/>
            <person name="Zhao S."/>
            <person name="Lieberman T.D."/>
            <person name="Swanson P.K."/>
            <person name="Smith M."/>
            <person name="Roesemann S."/>
            <person name="Alexander J.E."/>
            <person name="Rich S.A."/>
            <person name="Livny J."/>
            <person name="Vlamakis H."/>
            <person name="Clish C."/>
            <person name="Bullock K."/>
            <person name="Deik A."/>
            <person name="Scott J."/>
            <person name="Pierce K.A."/>
            <person name="Xavier R.J."/>
            <person name="Alm E.J."/>
        </authorList>
    </citation>
    <scope>NUCLEOTIDE SEQUENCE [LARGE SCALE GENOMIC DNA]</scope>
    <source>
        <strain evidence="5 6">BIOML-A16</strain>
        <strain evidence="4 7">BIOML-A62</strain>
    </source>
</reference>
<dbReference type="InterPro" id="IPR058667">
    <property type="entry name" value="DUF6242_C"/>
</dbReference>
<evidence type="ECO:0000313" key="4">
    <source>
        <dbReference type="EMBL" id="KAB6134236.1"/>
    </source>
</evidence>
<sequence length="504" mass="56855">MKIKFLSFIASFFMVSFVITSCLDDDNNIEYSPDATIHAFALDTAGLGSYKFTIDQLSREIYNEDSLPVHADTIIDKILIKTLTTASGVVTMKDKSGNDSVLNINDSIDLRKELIIKVWSTEALAGISPNQTKEYKIKVNVHKHDPDSLRWKYMDKINDQIQITGEQKSIIFGSEVFTYSVVNSKLYVYKNSLTNFGNGAPQATVGLPEDKLPTSIIAFQFNRSKTMLYATSNGDGKVYESADGEKWNESTMFGEGVELLLATLTNNDVSRICYIKKGADEQRYFYYQTNDVPKETLDNAENGGKVPSNFPTKNISYTVYKSSTNINSVLLVGDTETATLADDSKLETTIVWAYDGNKWVEFSTTSSVAYCPKYTQPSIIYYNDLVYIFGQDFSSIYVSNQGLFWKKANPKFSFPHRDWSKGGTPDPDVDPEFRGKTNYSMVLDPDTQNLWIIFSKGSASFKEEVEKEESTKATTTETRTYEHDSEVWRGRLNQLWFDLANAGK</sequence>
<dbReference type="Proteomes" id="UP000487596">
    <property type="component" value="Unassembled WGS sequence"/>
</dbReference>
<dbReference type="Pfam" id="PF19755">
    <property type="entry name" value="DUF6242"/>
    <property type="match status" value="1"/>
</dbReference>
<evidence type="ECO:0000259" key="3">
    <source>
        <dbReference type="Pfam" id="PF25852"/>
    </source>
</evidence>
<feature type="signal peptide" evidence="1">
    <location>
        <begin position="1"/>
        <end position="20"/>
    </location>
</feature>
<keyword evidence="1" id="KW-0732">Signal</keyword>
<organism evidence="5 6">
    <name type="scientific">Bacteroides xylanisolvens</name>
    <dbReference type="NCBI Taxonomy" id="371601"/>
    <lineage>
        <taxon>Bacteria</taxon>
        <taxon>Pseudomonadati</taxon>
        <taxon>Bacteroidota</taxon>
        <taxon>Bacteroidia</taxon>
        <taxon>Bacteroidales</taxon>
        <taxon>Bacteroidaceae</taxon>
        <taxon>Bacteroides</taxon>
    </lineage>
</organism>
<dbReference type="InterPro" id="IPR046209">
    <property type="entry name" value="DUF6242_N"/>
</dbReference>
<dbReference type="PROSITE" id="PS51257">
    <property type="entry name" value="PROKAR_LIPOPROTEIN"/>
    <property type="match status" value="1"/>
</dbReference>
<proteinExistence type="predicted"/>
<dbReference type="Pfam" id="PF25852">
    <property type="entry name" value="DUF6242_C"/>
    <property type="match status" value="1"/>
</dbReference>
<feature type="chain" id="PRO_5036163275" description="Lipoprotein" evidence="1">
    <location>
        <begin position="21"/>
        <end position="504"/>
    </location>
</feature>
<name>A0A6A2RMD7_9BACE</name>
<evidence type="ECO:0000256" key="1">
    <source>
        <dbReference type="SAM" id="SignalP"/>
    </source>
</evidence>
<evidence type="ECO:0000313" key="7">
    <source>
        <dbReference type="Proteomes" id="UP000487596"/>
    </source>
</evidence>
<accession>A0A6A2RMD7</accession>
<dbReference type="Proteomes" id="UP000438288">
    <property type="component" value="Unassembled WGS sequence"/>
</dbReference>
<evidence type="ECO:0008006" key="8">
    <source>
        <dbReference type="Google" id="ProtNLM"/>
    </source>
</evidence>
<feature type="domain" description="DUF6242" evidence="2">
    <location>
        <begin position="42"/>
        <end position="139"/>
    </location>
</feature>
<evidence type="ECO:0000313" key="6">
    <source>
        <dbReference type="Proteomes" id="UP000438288"/>
    </source>
</evidence>
<protein>
    <recommendedName>
        <fullName evidence="8">Lipoprotein</fullName>
    </recommendedName>
</protein>